<name>A0A0G0ZBY0_9BACT</name>
<evidence type="ECO:0000313" key="3">
    <source>
        <dbReference type="Proteomes" id="UP000034320"/>
    </source>
</evidence>
<accession>A0A0G0ZBY0</accession>
<sequence>MKMHSRIMAIVVFCSVLFFITPDDGYAQVGINDSSVTSTYTISDENVAYGDIISFNKEEGTYVLSRTIDDKSIFGVVVEQPVLLFHRKDGAIPIVQSGEVLLNVTTANGPIAAGDDIIASAFPGKGQKADIYDANVVAVARESFTGVGGTNTATFDGEEIAIGQIKAVLAVGVARSQKPISVKLPFVPQEKSPITRVIQYLVAAIIAIGSVYLSFRNFMPNIHEGIASIGRNPRAKASIQSMVILNAALIIVVSAAGFAVSIIIILLPF</sequence>
<proteinExistence type="predicted"/>
<organism evidence="2 3">
    <name type="scientific">Candidatus Gottesmanbacteria bacterium GW2011_GWA2_42_18</name>
    <dbReference type="NCBI Taxonomy" id="1618442"/>
    <lineage>
        <taxon>Bacteria</taxon>
        <taxon>Candidatus Gottesmaniibacteriota</taxon>
    </lineage>
</organism>
<protein>
    <submittedName>
        <fullName evidence="2">Uncharacterized protein</fullName>
    </submittedName>
</protein>
<feature type="transmembrane region" description="Helical" evidence="1">
    <location>
        <begin position="197"/>
        <end position="215"/>
    </location>
</feature>
<gene>
    <name evidence="2" type="ORF">UV09_C0020G0012</name>
</gene>
<evidence type="ECO:0000313" key="2">
    <source>
        <dbReference type="EMBL" id="KKS46230.1"/>
    </source>
</evidence>
<evidence type="ECO:0000256" key="1">
    <source>
        <dbReference type="SAM" id="Phobius"/>
    </source>
</evidence>
<dbReference type="EMBL" id="LCDD01000020">
    <property type="protein sequence ID" value="KKS46230.1"/>
    <property type="molecule type" value="Genomic_DNA"/>
</dbReference>
<dbReference type="AlphaFoldDB" id="A0A0G0ZBY0"/>
<keyword evidence="1" id="KW-0812">Transmembrane</keyword>
<reference evidence="2 3" key="1">
    <citation type="journal article" date="2015" name="Nature">
        <title>rRNA introns, odd ribosomes, and small enigmatic genomes across a large radiation of phyla.</title>
        <authorList>
            <person name="Brown C.T."/>
            <person name="Hug L.A."/>
            <person name="Thomas B.C."/>
            <person name="Sharon I."/>
            <person name="Castelle C.J."/>
            <person name="Singh A."/>
            <person name="Wilkins M.J."/>
            <person name="Williams K.H."/>
            <person name="Banfield J.F."/>
        </authorList>
    </citation>
    <scope>NUCLEOTIDE SEQUENCE [LARGE SCALE GENOMIC DNA]</scope>
</reference>
<comment type="caution">
    <text evidence="2">The sequence shown here is derived from an EMBL/GenBank/DDBJ whole genome shotgun (WGS) entry which is preliminary data.</text>
</comment>
<keyword evidence="1" id="KW-0472">Membrane</keyword>
<dbReference type="Proteomes" id="UP000034320">
    <property type="component" value="Unassembled WGS sequence"/>
</dbReference>
<keyword evidence="1" id="KW-1133">Transmembrane helix</keyword>
<feature type="transmembrane region" description="Helical" evidence="1">
    <location>
        <begin position="243"/>
        <end position="267"/>
    </location>
</feature>